<gene>
    <name evidence="3" type="ORF">HMPREF0202_01815</name>
</gene>
<dbReference type="Pfam" id="PF07969">
    <property type="entry name" value="Amidohydro_3"/>
    <property type="match status" value="1"/>
</dbReference>
<proteinExistence type="predicted"/>
<dbReference type="EMBL" id="AXZF01000068">
    <property type="protein sequence ID" value="ERT68300.1"/>
    <property type="molecule type" value="Genomic_DNA"/>
</dbReference>
<dbReference type="CDD" id="cd01300">
    <property type="entry name" value="YtcJ_like"/>
    <property type="match status" value="1"/>
</dbReference>
<dbReference type="Proteomes" id="UP000017081">
    <property type="component" value="Unassembled WGS sequence"/>
</dbReference>
<dbReference type="AlphaFoldDB" id="U7V9U7"/>
<evidence type="ECO:0000313" key="3">
    <source>
        <dbReference type="EMBL" id="ERT68300.1"/>
    </source>
</evidence>
<feature type="domain" description="Amidohydrolase 3" evidence="2">
    <location>
        <begin position="71"/>
        <end position="505"/>
    </location>
</feature>
<dbReference type="PATRIC" id="fig|1319815.3.peg.1754"/>
<evidence type="ECO:0000313" key="4">
    <source>
        <dbReference type="Proteomes" id="UP000017081"/>
    </source>
</evidence>
<dbReference type="STRING" id="1319815.HMPREF0202_01815"/>
<comment type="caution">
    <text evidence="3">The sequence shown here is derived from an EMBL/GenBank/DDBJ whole genome shotgun (WGS) entry which is preliminary data.</text>
</comment>
<evidence type="ECO:0000259" key="2">
    <source>
        <dbReference type="Pfam" id="PF07969"/>
    </source>
</evidence>
<dbReference type="SUPFAM" id="SSF51556">
    <property type="entry name" value="Metallo-dependent hydrolases"/>
    <property type="match status" value="1"/>
</dbReference>
<dbReference type="InterPro" id="IPR033932">
    <property type="entry name" value="YtcJ-like"/>
</dbReference>
<dbReference type="InterPro" id="IPR013108">
    <property type="entry name" value="Amidohydro_3"/>
</dbReference>
<dbReference type="InterPro" id="IPR032466">
    <property type="entry name" value="Metal_Hydrolase"/>
</dbReference>
<feature type="signal peptide" evidence="1">
    <location>
        <begin position="1"/>
        <end position="19"/>
    </location>
</feature>
<dbReference type="InterPro" id="IPR011059">
    <property type="entry name" value="Metal-dep_hydrolase_composite"/>
</dbReference>
<name>U7V9U7_9FUSO</name>
<dbReference type="Gene3D" id="2.30.40.10">
    <property type="entry name" value="Urease, subunit C, domain 1"/>
    <property type="match status" value="1"/>
</dbReference>
<reference evidence="3 4" key="1">
    <citation type="submission" date="2013-08" db="EMBL/GenBank/DDBJ databases">
        <authorList>
            <person name="Weinstock G."/>
            <person name="Sodergren E."/>
            <person name="Wylie T."/>
            <person name="Fulton L."/>
            <person name="Fulton R."/>
            <person name="Fronick C."/>
            <person name="O'Laughlin M."/>
            <person name="Godfrey J."/>
            <person name="Miner T."/>
            <person name="Herter B."/>
            <person name="Appelbaum E."/>
            <person name="Cordes M."/>
            <person name="Lek S."/>
            <person name="Wollam A."/>
            <person name="Pepin K.H."/>
            <person name="Palsikar V.B."/>
            <person name="Mitreva M."/>
            <person name="Wilson R.K."/>
        </authorList>
    </citation>
    <scope>NUCLEOTIDE SEQUENCE [LARGE SCALE GENOMIC DNA]</scope>
    <source>
        <strain evidence="3 4">ATCC BAA-474</strain>
    </source>
</reference>
<organism evidence="3 4">
    <name type="scientific">Cetobacterium somerae ATCC BAA-474</name>
    <dbReference type="NCBI Taxonomy" id="1319815"/>
    <lineage>
        <taxon>Bacteria</taxon>
        <taxon>Fusobacteriati</taxon>
        <taxon>Fusobacteriota</taxon>
        <taxon>Fusobacteriia</taxon>
        <taxon>Fusobacteriales</taxon>
        <taxon>Fusobacteriaceae</taxon>
        <taxon>Cetobacterium</taxon>
    </lineage>
</organism>
<dbReference type="Gene3D" id="3.10.310.70">
    <property type="match status" value="1"/>
</dbReference>
<keyword evidence="4" id="KW-1185">Reference proteome</keyword>
<dbReference type="HOGENOM" id="CLU_009942_1_0_0"/>
<dbReference type="Gene3D" id="3.20.20.140">
    <property type="entry name" value="Metal-dependent hydrolases"/>
    <property type="match status" value="1"/>
</dbReference>
<keyword evidence="1" id="KW-0732">Signal</keyword>
<feature type="chain" id="PRO_5004688631" description="Amidohydrolase 3 domain-containing protein" evidence="1">
    <location>
        <begin position="20"/>
        <end position="506"/>
    </location>
</feature>
<accession>U7V9U7</accession>
<protein>
    <recommendedName>
        <fullName evidence="2">Amidohydrolase 3 domain-containing protein</fullName>
    </recommendedName>
</protein>
<dbReference type="SUPFAM" id="SSF51338">
    <property type="entry name" value="Composite domain of metallo-dependent hydrolases"/>
    <property type="match status" value="1"/>
</dbReference>
<dbReference type="eggNOG" id="COG1574">
    <property type="taxonomic scope" value="Bacteria"/>
</dbReference>
<dbReference type="GO" id="GO:0016810">
    <property type="term" value="F:hydrolase activity, acting on carbon-nitrogen (but not peptide) bonds"/>
    <property type="evidence" value="ECO:0007669"/>
    <property type="project" value="InterPro"/>
</dbReference>
<sequence>MKKTLKSLLFLTFSLTLFGEEIDLIFTNGNIITMNNSKDVQEAVAIKDGKIYKVGSNKDILKFSSEKTKKIDLNGKTIIPGMVDTHLHFLRYGLTFYQIRGNGKSKEEIIEEVKVKSTLIGDKDWIRGRGWNETIWKNPQLPSAKDLDNASKNNPVVLFRSDNHAIWVNSKALEIAGITKNTKDPKGGNILRDKNGNPNGILVDSAMDLVLDKLPELSEKELEKAYVTADKEYSKMGLTTIFDAGDDVSISLVQKLIEEDKIKTRVNVILDPKTTEKYITKKVLAKDSMINDKMAITGFKIKYDGALGSRGAYMLEEYSDQKGTFGNKLMSTEKLNQLVNDAYELGYQPHIHAIGDRANKEVLDSFEKIFKEKNKDNTELRYGIVHSQILSPEDVKRYKELEIIAIMQPIHATSDMNMAEDRIGNERIKGAYAWKTLKDNGVIITGGSDSPNDYVEPLYGIHAAITRKNHKNLPEGGWYSNEALDIYSSLEIYTKNPAYLWKMEKN</sequence>
<dbReference type="PANTHER" id="PTHR22642">
    <property type="entry name" value="IMIDAZOLONEPROPIONASE"/>
    <property type="match status" value="1"/>
</dbReference>
<evidence type="ECO:0000256" key="1">
    <source>
        <dbReference type="SAM" id="SignalP"/>
    </source>
</evidence>
<dbReference type="PANTHER" id="PTHR22642:SF2">
    <property type="entry name" value="PROTEIN LONG AFTER FAR-RED 3"/>
    <property type="match status" value="1"/>
</dbReference>